<dbReference type="NCBIfam" id="TIGR02937">
    <property type="entry name" value="sigma70-ECF"/>
    <property type="match status" value="1"/>
</dbReference>
<dbReference type="SUPFAM" id="SSF88946">
    <property type="entry name" value="Sigma2 domain of RNA polymerase sigma factors"/>
    <property type="match status" value="1"/>
</dbReference>
<dbReference type="PANTHER" id="PTHR43133:SF62">
    <property type="entry name" value="RNA POLYMERASE SIGMA FACTOR SIGZ"/>
    <property type="match status" value="1"/>
</dbReference>
<keyword evidence="4 6" id="KW-0238">DNA-binding</keyword>
<evidence type="ECO:0000256" key="2">
    <source>
        <dbReference type="ARBA" id="ARBA00023015"/>
    </source>
</evidence>
<dbReference type="Gene3D" id="1.10.1740.10">
    <property type="match status" value="1"/>
</dbReference>
<dbReference type="PROSITE" id="PS01063">
    <property type="entry name" value="SIGMA70_ECF"/>
    <property type="match status" value="1"/>
</dbReference>
<dbReference type="RefSeq" id="WP_182666092.1">
    <property type="nucleotide sequence ID" value="NZ_JACIVI010000008.1"/>
</dbReference>
<dbReference type="SUPFAM" id="SSF88659">
    <property type="entry name" value="Sigma3 and sigma4 domains of RNA polymerase sigma factors"/>
    <property type="match status" value="1"/>
</dbReference>
<comment type="similarity">
    <text evidence="1 6">Belongs to the sigma-70 factor family. ECF subfamily.</text>
</comment>
<evidence type="ECO:0000259" key="8">
    <source>
        <dbReference type="Pfam" id="PF04542"/>
    </source>
</evidence>
<dbReference type="InterPro" id="IPR000838">
    <property type="entry name" value="RNA_pol_sigma70_ECF_CS"/>
</dbReference>
<feature type="region of interest" description="Disordered" evidence="7">
    <location>
        <begin position="99"/>
        <end position="137"/>
    </location>
</feature>
<dbReference type="Gene3D" id="1.10.10.10">
    <property type="entry name" value="Winged helix-like DNA-binding domain superfamily/Winged helix DNA-binding domain"/>
    <property type="match status" value="1"/>
</dbReference>
<dbReference type="InterPro" id="IPR007627">
    <property type="entry name" value="RNA_pol_sigma70_r2"/>
</dbReference>
<keyword evidence="5 6" id="KW-0804">Transcription</keyword>
<proteinExistence type="inferred from homology"/>
<comment type="caution">
    <text evidence="10">The sequence shown here is derived from an EMBL/GenBank/DDBJ whole genome shotgun (WGS) entry which is preliminary data.</text>
</comment>
<dbReference type="InterPro" id="IPR039425">
    <property type="entry name" value="RNA_pol_sigma-70-like"/>
</dbReference>
<dbReference type="Proteomes" id="UP000586093">
    <property type="component" value="Unassembled WGS sequence"/>
</dbReference>
<evidence type="ECO:0000256" key="6">
    <source>
        <dbReference type="RuleBase" id="RU000716"/>
    </source>
</evidence>
<reference evidence="10 11" key="1">
    <citation type="submission" date="2020-08" db="EMBL/GenBank/DDBJ databases">
        <title>Aquariorum lacteus gen. nov., sp. nov., a new member of the family Comamonadaceae, isolated from freshwater aquarium.</title>
        <authorList>
            <person name="Chun S.-J."/>
        </authorList>
    </citation>
    <scope>NUCLEOTIDE SEQUENCE [LARGE SCALE GENOMIC DNA]</scope>
    <source>
        <strain evidence="10 11">SJAQ100</strain>
    </source>
</reference>
<dbReference type="InterPro" id="IPR013324">
    <property type="entry name" value="RNA_pol_sigma_r3/r4-like"/>
</dbReference>
<dbReference type="InterPro" id="IPR013325">
    <property type="entry name" value="RNA_pol_sigma_r2"/>
</dbReference>
<dbReference type="InterPro" id="IPR014284">
    <property type="entry name" value="RNA_pol_sigma-70_dom"/>
</dbReference>
<dbReference type="Pfam" id="PF04542">
    <property type="entry name" value="Sigma70_r2"/>
    <property type="match status" value="1"/>
</dbReference>
<protein>
    <recommendedName>
        <fullName evidence="6">RNA polymerase sigma factor</fullName>
    </recommendedName>
</protein>
<feature type="domain" description="RNA polymerase sigma-70 region 2" evidence="8">
    <location>
        <begin position="34"/>
        <end position="101"/>
    </location>
</feature>
<name>A0A839HKE4_9BURK</name>
<evidence type="ECO:0000259" key="9">
    <source>
        <dbReference type="Pfam" id="PF08281"/>
    </source>
</evidence>
<feature type="domain" description="RNA polymerase sigma factor 70 region 4 type 2" evidence="9">
    <location>
        <begin position="147"/>
        <end position="199"/>
    </location>
</feature>
<dbReference type="InterPro" id="IPR013249">
    <property type="entry name" value="RNA_pol_sigma70_r4_t2"/>
</dbReference>
<evidence type="ECO:0000256" key="4">
    <source>
        <dbReference type="ARBA" id="ARBA00023125"/>
    </source>
</evidence>
<gene>
    <name evidence="10" type="ORF">H4F90_15095</name>
</gene>
<dbReference type="GO" id="GO:0006352">
    <property type="term" value="P:DNA-templated transcription initiation"/>
    <property type="evidence" value="ECO:0007669"/>
    <property type="project" value="InterPro"/>
</dbReference>
<dbReference type="PANTHER" id="PTHR43133">
    <property type="entry name" value="RNA POLYMERASE ECF-TYPE SIGMA FACTO"/>
    <property type="match status" value="1"/>
</dbReference>
<sequence>MQALPPSDWSERSHALAALLARVGLGDRAAFQALYRQTAPHLFAVVLRIQGNRSLAEDVLQDVYVNVWRAAQTFDAQRSQPLTWLGSIARHRAIDSLRRQQAQPDTVPLDGTAHGDAGGDEDRAPSPELPSPEPGPMELLERAASARALNDCMAGLRPEQQQGLALAFYQGLSHSEVADHLGQPLGTVKSWLRRGLLALRSCLDRAAEREH</sequence>
<dbReference type="AlphaFoldDB" id="A0A839HKE4"/>
<evidence type="ECO:0000256" key="7">
    <source>
        <dbReference type="SAM" id="MobiDB-lite"/>
    </source>
</evidence>
<dbReference type="CDD" id="cd06171">
    <property type="entry name" value="Sigma70_r4"/>
    <property type="match status" value="1"/>
</dbReference>
<dbReference type="GO" id="GO:0003677">
    <property type="term" value="F:DNA binding"/>
    <property type="evidence" value="ECO:0007669"/>
    <property type="project" value="UniProtKB-KW"/>
</dbReference>
<dbReference type="InterPro" id="IPR036388">
    <property type="entry name" value="WH-like_DNA-bd_sf"/>
</dbReference>
<evidence type="ECO:0000313" key="10">
    <source>
        <dbReference type="EMBL" id="MBB1163297.1"/>
    </source>
</evidence>
<organism evidence="10 11">
    <name type="scientific">Aquariibacter albus</name>
    <dbReference type="NCBI Taxonomy" id="2759899"/>
    <lineage>
        <taxon>Bacteria</taxon>
        <taxon>Pseudomonadati</taxon>
        <taxon>Pseudomonadota</taxon>
        <taxon>Betaproteobacteria</taxon>
        <taxon>Burkholderiales</taxon>
        <taxon>Sphaerotilaceae</taxon>
        <taxon>Aquariibacter</taxon>
    </lineage>
</organism>
<keyword evidence="3 6" id="KW-0731">Sigma factor</keyword>
<evidence type="ECO:0000256" key="1">
    <source>
        <dbReference type="ARBA" id="ARBA00010641"/>
    </source>
</evidence>
<accession>A0A839HKE4</accession>
<dbReference type="GO" id="GO:0016987">
    <property type="term" value="F:sigma factor activity"/>
    <property type="evidence" value="ECO:0007669"/>
    <property type="project" value="UniProtKB-KW"/>
</dbReference>
<dbReference type="Pfam" id="PF08281">
    <property type="entry name" value="Sigma70_r4_2"/>
    <property type="match status" value="1"/>
</dbReference>
<keyword evidence="2 6" id="KW-0805">Transcription regulation</keyword>
<evidence type="ECO:0000256" key="3">
    <source>
        <dbReference type="ARBA" id="ARBA00023082"/>
    </source>
</evidence>
<evidence type="ECO:0000256" key="5">
    <source>
        <dbReference type="ARBA" id="ARBA00023163"/>
    </source>
</evidence>
<dbReference type="EMBL" id="JACIVI010000008">
    <property type="protein sequence ID" value="MBB1163297.1"/>
    <property type="molecule type" value="Genomic_DNA"/>
</dbReference>
<evidence type="ECO:0000313" key="11">
    <source>
        <dbReference type="Proteomes" id="UP000586093"/>
    </source>
</evidence>
<keyword evidence="11" id="KW-1185">Reference proteome</keyword>